<dbReference type="Pfam" id="PF02895">
    <property type="entry name" value="H-kinase_dim"/>
    <property type="match status" value="1"/>
</dbReference>
<keyword evidence="9" id="KW-0547">Nucleotide-binding</keyword>
<organism evidence="18 19">
    <name type="scientific">Fontibacillus solani</name>
    <dbReference type="NCBI Taxonomy" id="1572857"/>
    <lineage>
        <taxon>Bacteria</taxon>
        <taxon>Bacillati</taxon>
        <taxon>Bacillota</taxon>
        <taxon>Bacilli</taxon>
        <taxon>Bacillales</taxon>
        <taxon>Paenibacillaceae</taxon>
        <taxon>Fontibacillus</taxon>
    </lineage>
</organism>
<evidence type="ECO:0000256" key="7">
    <source>
        <dbReference type="ARBA" id="ARBA00022553"/>
    </source>
</evidence>
<dbReference type="Gene3D" id="3.30.70.1110">
    <property type="entry name" value="Histidine kinase CheA-like, P2 response regulator-binding domain"/>
    <property type="match status" value="1"/>
</dbReference>
<feature type="modified residue" description="Phosphohistidine" evidence="14">
    <location>
        <position position="47"/>
    </location>
</feature>
<dbReference type="Gene3D" id="3.30.565.10">
    <property type="entry name" value="Histidine kinase-like ATPase, C-terminal domain"/>
    <property type="match status" value="1"/>
</dbReference>
<evidence type="ECO:0000256" key="1">
    <source>
        <dbReference type="ARBA" id="ARBA00000085"/>
    </source>
</evidence>
<evidence type="ECO:0000256" key="12">
    <source>
        <dbReference type="ARBA" id="ARBA00023012"/>
    </source>
</evidence>
<dbReference type="SUPFAM" id="SSF55874">
    <property type="entry name" value="ATPase domain of HSP90 chaperone/DNA topoisomerase II/histidine kinase"/>
    <property type="match status" value="1"/>
</dbReference>
<evidence type="ECO:0000256" key="2">
    <source>
        <dbReference type="ARBA" id="ARBA00004496"/>
    </source>
</evidence>
<evidence type="ECO:0000259" key="16">
    <source>
        <dbReference type="PROSITE" id="PS50851"/>
    </source>
</evidence>
<reference evidence="18 19" key="1">
    <citation type="submission" date="2020-08" db="EMBL/GenBank/DDBJ databases">
        <title>Genomic Encyclopedia of Type Strains, Phase III (KMG-III): the genomes of soil and plant-associated and newly described type strains.</title>
        <authorList>
            <person name="Whitman W."/>
        </authorList>
    </citation>
    <scope>NUCLEOTIDE SEQUENCE [LARGE SCALE GENOMIC DNA]</scope>
    <source>
        <strain evidence="18 19">CECT 8693</strain>
    </source>
</reference>
<dbReference type="InterPro" id="IPR051315">
    <property type="entry name" value="Bact_Chemotaxis_CheA"/>
</dbReference>
<keyword evidence="12" id="KW-0902">Two-component regulatory system</keyword>
<dbReference type="InterPro" id="IPR004358">
    <property type="entry name" value="Sig_transdc_His_kin-like_C"/>
</dbReference>
<evidence type="ECO:0000256" key="4">
    <source>
        <dbReference type="ARBA" id="ARBA00021495"/>
    </source>
</evidence>
<dbReference type="FunFam" id="3.30.565.10:FF:000016">
    <property type="entry name" value="Chemotaxis protein CheA, putative"/>
    <property type="match status" value="1"/>
</dbReference>
<dbReference type="InterPro" id="IPR002545">
    <property type="entry name" value="CheW-lke_dom"/>
</dbReference>
<dbReference type="GO" id="GO:0005737">
    <property type="term" value="C:cytoplasm"/>
    <property type="evidence" value="ECO:0007669"/>
    <property type="project" value="UniProtKB-SubCell"/>
</dbReference>
<dbReference type="InterPro" id="IPR036890">
    <property type="entry name" value="HATPase_C_sf"/>
</dbReference>
<keyword evidence="5" id="KW-0963">Cytoplasm</keyword>
<dbReference type="PROSITE" id="PS50894">
    <property type="entry name" value="HPT"/>
    <property type="match status" value="1"/>
</dbReference>
<dbReference type="InterPro" id="IPR036061">
    <property type="entry name" value="CheW-like_dom_sf"/>
</dbReference>
<evidence type="ECO:0000256" key="5">
    <source>
        <dbReference type="ARBA" id="ARBA00022490"/>
    </source>
</evidence>
<dbReference type="SUPFAM" id="SSF55052">
    <property type="entry name" value="CheY-binding domain of CheA"/>
    <property type="match status" value="1"/>
</dbReference>
<dbReference type="InterPro" id="IPR037052">
    <property type="entry name" value="CheA-like_P2_sf"/>
</dbReference>
<gene>
    <name evidence="18" type="ORF">FHR92_000050</name>
</gene>
<dbReference type="Gene3D" id="2.30.30.40">
    <property type="entry name" value="SH3 Domains"/>
    <property type="match status" value="1"/>
</dbReference>
<dbReference type="PANTHER" id="PTHR43395:SF10">
    <property type="entry name" value="CHEMOTAXIS PROTEIN CHEA"/>
    <property type="match status" value="1"/>
</dbReference>
<dbReference type="EC" id="2.7.13.3" evidence="3"/>
<evidence type="ECO:0000313" key="19">
    <source>
        <dbReference type="Proteomes" id="UP000567067"/>
    </source>
</evidence>
<dbReference type="SMART" id="SM00073">
    <property type="entry name" value="HPT"/>
    <property type="match status" value="1"/>
</dbReference>
<evidence type="ECO:0000256" key="14">
    <source>
        <dbReference type="PROSITE-ProRule" id="PRU00110"/>
    </source>
</evidence>
<dbReference type="SMART" id="SM01231">
    <property type="entry name" value="H-kinase_dim"/>
    <property type="match status" value="1"/>
</dbReference>
<dbReference type="Gene3D" id="1.10.287.560">
    <property type="entry name" value="Histidine kinase CheA-like, homodimeric domain"/>
    <property type="match status" value="1"/>
</dbReference>
<dbReference type="InterPro" id="IPR003594">
    <property type="entry name" value="HATPase_dom"/>
</dbReference>
<dbReference type="EMBL" id="JACJIP010000001">
    <property type="protein sequence ID" value="MBA9083607.1"/>
    <property type="molecule type" value="Genomic_DNA"/>
</dbReference>
<dbReference type="SMART" id="SM00260">
    <property type="entry name" value="CheW"/>
    <property type="match status" value="1"/>
</dbReference>
<dbReference type="InterPro" id="IPR036641">
    <property type="entry name" value="HPT_dom_sf"/>
</dbReference>
<dbReference type="InterPro" id="IPR005467">
    <property type="entry name" value="His_kinase_dom"/>
</dbReference>
<evidence type="ECO:0000256" key="9">
    <source>
        <dbReference type="ARBA" id="ARBA00022741"/>
    </source>
</evidence>
<feature type="domain" description="HPt" evidence="17">
    <location>
        <begin position="1"/>
        <end position="104"/>
    </location>
</feature>
<evidence type="ECO:0000256" key="3">
    <source>
        <dbReference type="ARBA" id="ARBA00012438"/>
    </source>
</evidence>
<comment type="catalytic activity">
    <reaction evidence="1">
        <text>ATP + protein L-histidine = ADP + protein N-phospho-L-histidine.</text>
        <dbReference type="EC" id="2.7.13.3"/>
    </reaction>
</comment>
<accession>A0A7W3SP45</accession>
<dbReference type="InterPro" id="IPR004105">
    <property type="entry name" value="CheA-like_dim"/>
</dbReference>
<dbReference type="Pfam" id="PF02518">
    <property type="entry name" value="HATPase_c"/>
    <property type="match status" value="1"/>
</dbReference>
<dbReference type="SUPFAM" id="SSF47384">
    <property type="entry name" value="Homodimeric domain of signal transducing histidine kinase"/>
    <property type="match status" value="1"/>
</dbReference>
<dbReference type="Pfam" id="PF01627">
    <property type="entry name" value="Hpt"/>
    <property type="match status" value="1"/>
</dbReference>
<protein>
    <recommendedName>
        <fullName evidence="4">Chemotaxis protein CheA</fullName>
        <ecNumber evidence="3">2.7.13.3</ecNumber>
    </recommendedName>
</protein>
<dbReference type="InterPro" id="IPR035891">
    <property type="entry name" value="CheY-binding_CheA"/>
</dbReference>
<dbReference type="SUPFAM" id="SSF47226">
    <property type="entry name" value="Histidine-containing phosphotransfer domain, HPT domain"/>
    <property type="match status" value="1"/>
</dbReference>
<comment type="subcellular location">
    <subcellularLocation>
        <location evidence="2">Cytoplasm</location>
    </subcellularLocation>
</comment>
<dbReference type="AlphaFoldDB" id="A0A7W3SP45"/>
<dbReference type="InterPro" id="IPR037006">
    <property type="entry name" value="CheA-like_homodim_sf"/>
</dbReference>
<evidence type="ECO:0000313" key="18">
    <source>
        <dbReference type="EMBL" id="MBA9083607.1"/>
    </source>
</evidence>
<evidence type="ECO:0000256" key="11">
    <source>
        <dbReference type="ARBA" id="ARBA00022840"/>
    </source>
</evidence>
<dbReference type="GO" id="GO:0000155">
    <property type="term" value="F:phosphorelay sensor kinase activity"/>
    <property type="evidence" value="ECO:0007669"/>
    <property type="project" value="InterPro"/>
</dbReference>
<dbReference type="CDD" id="cd00731">
    <property type="entry name" value="CheA_reg"/>
    <property type="match status" value="1"/>
</dbReference>
<dbReference type="PROSITE" id="PS50109">
    <property type="entry name" value="HIS_KIN"/>
    <property type="match status" value="1"/>
</dbReference>
<dbReference type="GO" id="GO:0006935">
    <property type="term" value="P:chemotaxis"/>
    <property type="evidence" value="ECO:0007669"/>
    <property type="project" value="UniProtKB-KW"/>
</dbReference>
<comment type="function">
    <text evidence="13">Involved in the transmission of sensory signals from the chemoreceptors to the flagellar motors. CheA is autophosphorylated; it can transfer its phosphate group to either CheB or CheY.</text>
</comment>
<evidence type="ECO:0000256" key="10">
    <source>
        <dbReference type="ARBA" id="ARBA00022777"/>
    </source>
</evidence>
<name>A0A7W3SP45_9BACL</name>
<keyword evidence="6" id="KW-0145">Chemotaxis</keyword>
<keyword evidence="10 18" id="KW-0418">Kinase</keyword>
<dbReference type="PROSITE" id="PS50851">
    <property type="entry name" value="CHEW"/>
    <property type="match status" value="1"/>
</dbReference>
<evidence type="ECO:0000256" key="13">
    <source>
        <dbReference type="ARBA" id="ARBA00035100"/>
    </source>
</evidence>
<feature type="domain" description="CheW-like" evidence="16">
    <location>
        <begin position="538"/>
        <end position="667"/>
    </location>
</feature>
<keyword evidence="8 18" id="KW-0808">Transferase</keyword>
<feature type="domain" description="Histidine kinase" evidence="15">
    <location>
        <begin position="295"/>
        <end position="536"/>
    </location>
</feature>
<dbReference type="Pfam" id="PF07194">
    <property type="entry name" value="P2"/>
    <property type="match status" value="1"/>
</dbReference>
<dbReference type="InterPro" id="IPR036097">
    <property type="entry name" value="HisK_dim/P_sf"/>
</dbReference>
<evidence type="ECO:0000256" key="6">
    <source>
        <dbReference type="ARBA" id="ARBA00022500"/>
    </source>
</evidence>
<sequence length="667" mass="74827">MADLSEYMSVYLEELEEQLYFIEEVVLQFEKEGVSNEGVQRMFRAAHTLKGSSAAMGYNKMRDLTHAVEHLLHKVRNHELRVTEMMINLFFQSIDMMRHLQQEIVAKQVETIDVNPLIESINEYEQKLSDSYTERLQHVSNSISNNEINDVHISGQTWFKVKLSSDCEMKIPRLMLIDAKLRVTETVIDMKPEFDNLSEDSDICEVSWLLDIDQDAEVEQVVNWVSSMMDVASVEVSGDIPEGKENPISEQYNPAMTQTSQQGTASDQVDAANTNERAKSQSIRVNVERLEQLMNLAGELVIDQTRIRQINSMFRQKFGADELVDELSVISDHLTRTIGELQEEVMKVRMLPLDNLFSRFPRMVRDLSRSLGKDIELIIDGKETELDRTLIDQIGDPLIHLLRNAIDHGIESPETRIAAGKSSKGTVHIKAAHEDNQVVISIEDDGGGIDAEKMRNAAISKGLMTTDEASKLSREEAIRLIFQPGFSTAKAISDVSGRGVGMDIVRSDIENMNGLIDIETKVGMGTIFKIRVPLTLAIITGLLVKADARTFVVPMSSVAEIVRIGPEAIKTVQGVPVITIRDEVIPLEWLHDYFDYPRYRYERNIPVVILGHAEKRLAIAVDELIGNQEIVIKSLGSFIGMTRAISGATILGNGSLALILDVRGLFH</sequence>
<dbReference type="Gene3D" id="1.20.120.160">
    <property type="entry name" value="HPT domain"/>
    <property type="match status" value="1"/>
</dbReference>
<dbReference type="Pfam" id="PF01584">
    <property type="entry name" value="CheW"/>
    <property type="match status" value="1"/>
</dbReference>
<evidence type="ECO:0000259" key="15">
    <source>
        <dbReference type="PROSITE" id="PS50109"/>
    </source>
</evidence>
<dbReference type="CDD" id="cd16916">
    <property type="entry name" value="HATPase_CheA-like"/>
    <property type="match status" value="1"/>
</dbReference>
<dbReference type="CDD" id="cd00088">
    <property type="entry name" value="HPT"/>
    <property type="match status" value="1"/>
</dbReference>
<dbReference type="PANTHER" id="PTHR43395">
    <property type="entry name" value="SENSOR HISTIDINE KINASE CHEA"/>
    <property type="match status" value="1"/>
</dbReference>
<dbReference type="SUPFAM" id="SSF50341">
    <property type="entry name" value="CheW-like"/>
    <property type="match status" value="1"/>
</dbReference>
<comment type="caution">
    <text evidence="18">The sequence shown here is derived from an EMBL/GenBank/DDBJ whole genome shotgun (WGS) entry which is preliminary data.</text>
</comment>
<evidence type="ECO:0000256" key="8">
    <source>
        <dbReference type="ARBA" id="ARBA00022679"/>
    </source>
</evidence>
<keyword evidence="11" id="KW-0067">ATP-binding</keyword>
<dbReference type="Proteomes" id="UP000567067">
    <property type="component" value="Unassembled WGS sequence"/>
</dbReference>
<dbReference type="PRINTS" id="PR00344">
    <property type="entry name" value="BCTRLSENSOR"/>
</dbReference>
<dbReference type="InterPro" id="IPR010808">
    <property type="entry name" value="CheA_P2-bd"/>
</dbReference>
<proteinExistence type="predicted"/>
<dbReference type="GO" id="GO:0005524">
    <property type="term" value="F:ATP binding"/>
    <property type="evidence" value="ECO:0007669"/>
    <property type="project" value="UniProtKB-KW"/>
</dbReference>
<dbReference type="RefSeq" id="WP_182533788.1">
    <property type="nucleotide sequence ID" value="NZ_JACJIP010000001.1"/>
</dbReference>
<evidence type="ECO:0000259" key="17">
    <source>
        <dbReference type="PROSITE" id="PS50894"/>
    </source>
</evidence>
<dbReference type="SMART" id="SM00387">
    <property type="entry name" value="HATPase_c"/>
    <property type="match status" value="1"/>
</dbReference>
<keyword evidence="7 14" id="KW-0597">Phosphoprotein</keyword>
<keyword evidence="19" id="KW-1185">Reference proteome</keyword>
<dbReference type="InterPro" id="IPR008207">
    <property type="entry name" value="Sig_transdc_His_kin_Hpt_dom"/>
</dbReference>